<evidence type="ECO:0000313" key="2">
    <source>
        <dbReference type="Proteomes" id="UP000828390"/>
    </source>
</evidence>
<keyword evidence="2" id="KW-1185">Reference proteome</keyword>
<dbReference type="EMBL" id="JAIWYP010000010">
    <property type="protein sequence ID" value="KAH3748266.1"/>
    <property type="molecule type" value="Genomic_DNA"/>
</dbReference>
<organism evidence="1 2">
    <name type="scientific">Dreissena polymorpha</name>
    <name type="common">Zebra mussel</name>
    <name type="synonym">Mytilus polymorpha</name>
    <dbReference type="NCBI Taxonomy" id="45954"/>
    <lineage>
        <taxon>Eukaryota</taxon>
        <taxon>Metazoa</taxon>
        <taxon>Spiralia</taxon>
        <taxon>Lophotrochozoa</taxon>
        <taxon>Mollusca</taxon>
        <taxon>Bivalvia</taxon>
        <taxon>Autobranchia</taxon>
        <taxon>Heteroconchia</taxon>
        <taxon>Euheterodonta</taxon>
        <taxon>Imparidentia</taxon>
        <taxon>Neoheterodontei</taxon>
        <taxon>Myida</taxon>
        <taxon>Dreissenoidea</taxon>
        <taxon>Dreissenidae</taxon>
        <taxon>Dreissena</taxon>
    </lineage>
</organism>
<name>A0A9D4DFW9_DREPO</name>
<evidence type="ECO:0000313" key="1">
    <source>
        <dbReference type="EMBL" id="KAH3748266.1"/>
    </source>
</evidence>
<dbReference type="AlphaFoldDB" id="A0A9D4DFW9"/>
<protein>
    <submittedName>
        <fullName evidence="1">Uncharacterized protein</fullName>
    </submittedName>
</protein>
<sequence>MAKASIIEAGLATYGQASSIEAGLATYGQGKVYRGWPSNLWPKASSIEAGLATYDQGKLYRGLKPACGLATFGQRKAL</sequence>
<comment type="caution">
    <text evidence="1">The sequence shown here is derived from an EMBL/GenBank/DDBJ whole genome shotgun (WGS) entry which is preliminary data.</text>
</comment>
<accession>A0A9D4DFW9</accession>
<gene>
    <name evidence="1" type="ORF">DPMN_182704</name>
</gene>
<proteinExistence type="predicted"/>
<reference evidence="1" key="1">
    <citation type="journal article" date="2019" name="bioRxiv">
        <title>The Genome of the Zebra Mussel, Dreissena polymorpha: A Resource for Invasive Species Research.</title>
        <authorList>
            <person name="McCartney M.A."/>
            <person name="Auch B."/>
            <person name="Kono T."/>
            <person name="Mallez S."/>
            <person name="Zhang Y."/>
            <person name="Obille A."/>
            <person name="Becker A."/>
            <person name="Abrahante J.E."/>
            <person name="Garbe J."/>
            <person name="Badalamenti J.P."/>
            <person name="Herman A."/>
            <person name="Mangelson H."/>
            <person name="Liachko I."/>
            <person name="Sullivan S."/>
            <person name="Sone E.D."/>
            <person name="Koren S."/>
            <person name="Silverstein K.A.T."/>
            <person name="Beckman K.B."/>
            <person name="Gohl D.M."/>
        </authorList>
    </citation>
    <scope>NUCLEOTIDE SEQUENCE</scope>
    <source>
        <strain evidence="1">Duluth1</strain>
        <tissue evidence="1">Whole animal</tissue>
    </source>
</reference>
<reference evidence="1" key="2">
    <citation type="submission" date="2020-11" db="EMBL/GenBank/DDBJ databases">
        <authorList>
            <person name="McCartney M.A."/>
            <person name="Auch B."/>
            <person name="Kono T."/>
            <person name="Mallez S."/>
            <person name="Becker A."/>
            <person name="Gohl D.M."/>
            <person name="Silverstein K.A.T."/>
            <person name="Koren S."/>
            <person name="Bechman K.B."/>
            <person name="Herman A."/>
            <person name="Abrahante J.E."/>
            <person name="Garbe J."/>
        </authorList>
    </citation>
    <scope>NUCLEOTIDE SEQUENCE</scope>
    <source>
        <strain evidence="1">Duluth1</strain>
        <tissue evidence="1">Whole animal</tissue>
    </source>
</reference>
<dbReference type="Proteomes" id="UP000828390">
    <property type="component" value="Unassembled WGS sequence"/>
</dbReference>